<feature type="signal peptide" evidence="1">
    <location>
        <begin position="1"/>
        <end position="22"/>
    </location>
</feature>
<dbReference type="PROSITE" id="PS51257">
    <property type="entry name" value="PROKAR_LIPOPROTEIN"/>
    <property type="match status" value="1"/>
</dbReference>
<dbReference type="Proteomes" id="UP000182932">
    <property type="component" value="Unassembled WGS sequence"/>
</dbReference>
<evidence type="ECO:0000313" key="3">
    <source>
        <dbReference type="Proteomes" id="UP000182932"/>
    </source>
</evidence>
<organism evidence="2 3">
    <name type="scientific">Marinovum algicola</name>
    <dbReference type="NCBI Taxonomy" id="42444"/>
    <lineage>
        <taxon>Bacteria</taxon>
        <taxon>Pseudomonadati</taxon>
        <taxon>Pseudomonadota</taxon>
        <taxon>Alphaproteobacteria</taxon>
        <taxon>Rhodobacterales</taxon>
        <taxon>Roseobacteraceae</taxon>
        <taxon>Marinovum</taxon>
    </lineage>
</organism>
<keyword evidence="1" id="KW-0732">Signal</keyword>
<dbReference type="EMBL" id="FNYY01000009">
    <property type="protein sequence ID" value="SEJ71196.1"/>
    <property type="molecule type" value="Genomic_DNA"/>
</dbReference>
<proteinExistence type="predicted"/>
<comment type="caution">
    <text evidence="2">The sequence shown here is derived from an EMBL/GenBank/DDBJ whole genome shotgun (WGS) entry which is preliminary data.</text>
</comment>
<sequence>MFRCAAGMLVLAGLGACSTTLADCFDLEAARLSTNGAEAHLPPGCEITGTSANGVATLACAGGREGFMVLGADRAG</sequence>
<protein>
    <recommendedName>
        <fullName evidence="4">Lipoprotein</fullName>
    </recommendedName>
</protein>
<gene>
    <name evidence="2" type="ORF">SAMN04487940_10975</name>
</gene>
<evidence type="ECO:0000256" key="1">
    <source>
        <dbReference type="SAM" id="SignalP"/>
    </source>
</evidence>
<reference evidence="2 3" key="1">
    <citation type="submission" date="2016-10" db="EMBL/GenBank/DDBJ databases">
        <authorList>
            <person name="Varghese N."/>
            <person name="Submissions S."/>
        </authorList>
    </citation>
    <scope>NUCLEOTIDE SEQUENCE [LARGE SCALE GENOMIC DNA]</scope>
    <source>
        <strain evidence="2 3">FF3</strain>
    </source>
</reference>
<name>A0A975WB63_9RHOB</name>
<dbReference type="AlphaFoldDB" id="A0A975WB63"/>
<evidence type="ECO:0000313" key="2">
    <source>
        <dbReference type="EMBL" id="SEJ71196.1"/>
    </source>
</evidence>
<evidence type="ECO:0008006" key="4">
    <source>
        <dbReference type="Google" id="ProtNLM"/>
    </source>
</evidence>
<feature type="chain" id="PRO_5036742024" description="Lipoprotein" evidence="1">
    <location>
        <begin position="23"/>
        <end position="76"/>
    </location>
</feature>
<accession>A0A975WB63</accession>
<keyword evidence="3" id="KW-1185">Reference proteome</keyword>